<feature type="coiled-coil region" evidence="1">
    <location>
        <begin position="713"/>
        <end position="771"/>
    </location>
</feature>
<dbReference type="Gene3D" id="3.40.50.300">
    <property type="entry name" value="P-loop containing nucleotide triphosphate hydrolases"/>
    <property type="match status" value="2"/>
</dbReference>
<keyword evidence="4" id="KW-0378">Hydrolase</keyword>
<dbReference type="AlphaFoldDB" id="A0A085WUH3"/>
<dbReference type="InterPro" id="IPR027417">
    <property type="entry name" value="P-loop_NTPase"/>
</dbReference>
<feature type="domain" description="Rad50/SbcC-type AAA" evidence="3">
    <location>
        <begin position="28"/>
        <end position="223"/>
    </location>
</feature>
<evidence type="ECO:0000313" key="4">
    <source>
        <dbReference type="EMBL" id="KFE71336.1"/>
    </source>
</evidence>
<keyword evidence="5" id="KW-1185">Reference proteome</keyword>
<feature type="compositionally biased region" description="Low complexity" evidence="2">
    <location>
        <begin position="539"/>
        <end position="550"/>
    </location>
</feature>
<keyword evidence="4" id="KW-0269">Exonuclease</keyword>
<feature type="region of interest" description="Disordered" evidence="2">
    <location>
        <begin position="847"/>
        <end position="870"/>
    </location>
</feature>
<keyword evidence="1" id="KW-0175">Coiled coil</keyword>
<proteinExistence type="predicted"/>
<dbReference type="OrthoDB" id="9795626at2"/>
<dbReference type="EMBL" id="JMCB01000002">
    <property type="protein sequence ID" value="KFE71336.1"/>
    <property type="molecule type" value="Genomic_DNA"/>
</dbReference>
<feature type="compositionally biased region" description="Basic and acidic residues" evidence="2">
    <location>
        <begin position="486"/>
        <end position="495"/>
    </location>
</feature>
<comment type="caution">
    <text evidence="4">The sequence shown here is derived from an EMBL/GenBank/DDBJ whole genome shotgun (WGS) entry which is preliminary data.</text>
</comment>
<organism evidence="4 5">
    <name type="scientific">Hyalangium minutum</name>
    <dbReference type="NCBI Taxonomy" id="394096"/>
    <lineage>
        <taxon>Bacteria</taxon>
        <taxon>Pseudomonadati</taxon>
        <taxon>Myxococcota</taxon>
        <taxon>Myxococcia</taxon>
        <taxon>Myxococcales</taxon>
        <taxon>Cystobacterineae</taxon>
        <taxon>Archangiaceae</taxon>
        <taxon>Hyalangium</taxon>
    </lineage>
</organism>
<feature type="compositionally biased region" description="Basic and acidic residues" evidence="2">
    <location>
        <begin position="551"/>
        <end position="565"/>
    </location>
</feature>
<dbReference type="RefSeq" id="WP_044183195.1">
    <property type="nucleotide sequence ID" value="NZ_JMCB01000002.1"/>
</dbReference>
<dbReference type="SUPFAM" id="SSF52540">
    <property type="entry name" value="P-loop containing nucleoside triphosphate hydrolases"/>
    <property type="match status" value="1"/>
</dbReference>
<sequence>MRILAIRGQDLTSLAGEFALELDQPPLDKLGLFAITGATGSGKSTLLDAMCLALFDRTPRLEGHGGVAVGRPGEDKEERLLSHDVRGLLRRGAVEGYAEVDFLGSDGRRYRSRWSVRRARKKTDGRLQFQELTLTDVATGQTFGRTKSEVLKAIEQRLGLSFDQFRRSALLAQGEFAAFLRANSNERAELLERMTGTEIYSRVSIAAHERNKEEQEELVRMEAGLAAISRLSDEERAAVEGALKTQEEARAAAERVLAEASASVEWYATRAKLVTSEREAVEGMSRAAEAVEAAAPREAMLARVRAAEAFRAPVATIEGKERALAEASAAQVRLAAEAEKALAAAGARQTELGQTERSRTAALAAEESAGPALTEAAQLDAQLAVERQKATEASQRAAASRTAEEQSVKALAAIAGQEAAAKSAAEAARTWLAGHAPLEVLAREWPRWEAELGRYERAAVGEQQAKADVARLSKEELKLREAAELRRQERQKASEAMEQAQARATHAEAAVGVDAGAARRELRKSLLARQEALRTLGKAQEGTAAAATAEQEARTEAEAAQREAETAAAEARQMAGRRLELEAGLKEAKRALDRAQAAQGLASHRAALREGEPCPLCGATEHPYGRAEAALEALVVEASTRVESLETERTAAAQKEAAALAREKAAQPRQAQAETRRTQAASKREAHREAWTKARALLQQPLPPEQAEDSGARAWLDEALKEAEARLAAVNAEEEAAETRARAAREARAALEACRDRLEAASDALRLAETAFTVAERSLRESERQADQQGIARRQVLTDLAPAFTGWREWEARLAADPGGFRKSCATQVADWNTHDEAFRNAQARETKAREERAAAEARKEAQRETAEADARAWKRADEALRQTQAARAKVLEGRPVEQVRTLLRTAVESATQGYEKARAASESASRAAAVATARAEEAAKARTAAAEAREQAQAALDALLQGRGVTWEEVRQLLAKDAAWCESEARALAGLHEAHAKARTVLEERQAWRSRHEASGAPALPEPEVAATRERARSEVEAHRAAAAGSKARLGQDDEARKRYGAEAQALEVRRRAAEVWKTLHELIGSADGKKFKVFAQSLTLDALLLHANAHLEELARRYRLMRVPGYDLDLQVVDQDMGDEMRGLASLSGGESFLVSLALALGLASLSSETTQVETLFIDEGFGTLDPETLEVALATLDALQATGRQVGIISHVSGMAERIGAQVRVVKQGGGRSRLVVQVDGGLAALPEPPASGSGNGRRVA</sequence>
<evidence type="ECO:0000259" key="3">
    <source>
        <dbReference type="Pfam" id="PF13476"/>
    </source>
</evidence>
<dbReference type="InterPro" id="IPR038729">
    <property type="entry name" value="Rad50/SbcC_AAA"/>
</dbReference>
<feature type="region of interest" description="Disordered" evidence="2">
    <location>
        <begin position="486"/>
        <end position="505"/>
    </location>
</feature>
<dbReference type="PANTHER" id="PTHR32114:SF2">
    <property type="entry name" value="ABC TRANSPORTER ABCH.3"/>
    <property type="match status" value="1"/>
</dbReference>
<dbReference type="Pfam" id="PF13558">
    <property type="entry name" value="SbcC_Walker_B"/>
    <property type="match status" value="1"/>
</dbReference>
<gene>
    <name evidence="4" type="ORF">DB31_3466</name>
</gene>
<dbReference type="GO" id="GO:0006302">
    <property type="term" value="P:double-strand break repair"/>
    <property type="evidence" value="ECO:0007669"/>
    <property type="project" value="InterPro"/>
</dbReference>
<feature type="compositionally biased region" description="Basic and acidic residues" evidence="2">
    <location>
        <begin position="674"/>
        <end position="690"/>
    </location>
</feature>
<accession>A0A085WUH3</accession>
<dbReference type="Proteomes" id="UP000028725">
    <property type="component" value="Unassembled WGS sequence"/>
</dbReference>
<evidence type="ECO:0000256" key="2">
    <source>
        <dbReference type="SAM" id="MobiDB-lite"/>
    </source>
</evidence>
<reference evidence="4 5" key="1">
    <citation type="submission" date="2014-04" db="EMBL/GenBank/DDBJ databases">
        <title>Genome assembly of Hyalangium minutum DSM 14724.</title>
        <authorList>
            <person name="Sharma G."/>
            <person name="Subramanian S."/>
        </authorList>
    </citation>
    <scope>NUCLEOTIDE SEQUENCE [LARGE SCALE GENOMIC DNA]</scope>
    <source>
        <strain evidence="4 5">DSM 14724</strain>
    </source>
</reference>
<evidence type="ECO:0000313" key="5">
    <source>
        <dbReference type="Proteomes" id="UP000028725"/>
    </source>
</evidence>
<dbReference type="Pfam" id="PF13476">
    <property type="entry name" value="AAA_23"/>
    <property type="match status" value="1"/>
</dbReference>
<dbReference type="GO" id="GO:0004527">
    <property type="term" value="F:exonuclease activity"/>
    <property type="evidence" value="ECO:0007669"/>
    <property type="project" value="UniProtKB-KW"/>
</dbReference>
<keyword evidence="4" id="KW-0540">Nuclease</keyword>
<protein>
    <submittedName>
        <fullName evidence="4">Exonuclease SbcC</fullName>
    </submittedName>
</protein>
<evidence type="ECO:0000256" key="1">
    <source>
        <dbReference type="SAM" id="Coils"/>
    </source>
</evidence>
<dbReference type="STRING" id="394096.DB31_3466"/>
<feature type="region of interest" description="Disordered" evidence="2">
    <location>
        <begin position="663"/>
        <end position="690"/>
    </location>
</feature>
<dbReference type="PATRIC" id="fig|394096.3.peg.1116"/>
<dbReference type="PANTHER" id="PTHR32114">
    <property type="entry name" value="ABC TRANSPORTER ABCH.3"/>
    <property type="match status" value="1"/>
</dbReference>
<dbReference type="GO" id="GO:0016887">
    <property type="term" value="F:ATP hydrolysis activity"/>
    <property type="evidence" value="ECO:0007669"/>
    <property type="project" value="InterPro"/>
</dbReference>
<feature type="region of interest" description="Disordered" evidence="2">
    <location>
        <begin position="538"/>
        <end position="573"/>
    </location>
</feature>
<name>A0A085WUH3_9BACT</name>